<dbReference type="InterPro" id="IPR034139">
    <property type="entry name" value="TOPRIM_OLD"/>
</dbReference>
<dbReference type="InterPro" id="IPR027417">
    <property type="entry name" value="P-loop_NTPase"/>
</dbReference>
<dbReference type="GO" id="GO:0016887">
    <property type="term" value="F:ATP hydrolysis activity"/>
    <property type="evidence" value="ECO:0007669"/>
    <property type="project" value="InterPro"/>
</dbReference>
<feature type="domain" description="OLD protein-like TOPRIM" evidence="2">
    <location>
        <begin position="329"/>
        <end position="395"/>
    </location>
</feature>
<dbReference type="EMBL" id="JGZE01000024">
    <property type="protein sequence ID" value="KFI74515.1"/>
    <property type="molecule type" value="Genomic_DNA"/>
</dbReference>
<keyword evidence="4" id="KW-1185">Reference proteome</keyword>
<dbReference type="PANTHER" id="PTHR43581">
    <property type="entry name" value="ATP/GTP PHOSPHATASE"/>
    <property type="match status" value="1"/>
</dbReference>
<dbReference type="OrthoDB" id="3237462at2"/>
<dbReference type="GeneID" id="93095288"/>
<dbReference type="Pfam" id="PF20469">
    <property type="entry name" value="OLD-like_TOPRIM"/>
    <property type="match status" value="1"/>
</dbReference>
<dbReference type="Pfam" id="PF13304">
    <property type="entry name" value="AAA_21"/>
    <property type="match status" value="1"/>
</dbReference>
<accession>A0A087BU15</accession>
<name>A0A087BU15_9BIFI</name>
<gene>
    <name evidence="3" type="ORF">BMON_1806</name>
</gene>
<dbReference type="Proteomes" id="UP000029082">
    <property type="component" value="Unassembled WGS sequence"/>
</dbReference>
<dbReference type="eggNOG" id="COG3593">
    <property type="taxonomic scope" value="Bacteria"/>
</dbReference>
<dbReference type="STRING" id="1437603.GCA_000771525_00936"/>
<comment type="caution">
    <text evidence="3">The sequence shown here is derived from an EMBL/GenBank/DDBJ whole genome shotgun (WGS) entry which is preliminary data.</text>
</comment>
<proteinExistence type="predicted"/>
<dbReference type="RefSeq" id="WP_081883003.1">
    <property type="nucleotide sequence ID" value="NZ_JDUO01000025.1"/>
</dbReference>
<dbReference type="AlphaFoldDB" id="A0A087BU15"/>
<protein>
    <submittedName>
        <fullName evidence="3">ATPase AAA</fullName>
    </submittedName>
</protein>
<evidence type="ECO:0000259" key="2">
    <source>
        <dbReference type="Pfam" id="PF20469"/>
    </source>
</evidence>
<sequence length="553" mass="63390">MGLISSIRFNNDESMSVEDNEIIVFVGPNNAGKSQSLKDIFALTQKAENPTTVIRSIGLNKPSLESFESQIRNFCQVINNGDHEDFHSYNFSYNTYKLNLYTSYNALDEARNLLVSYLSTEDRLTLANPPESINRDSAKTHPIHYPAFEKKYRTELSEFFERAFGKKLIPNILFGRTIPLCIGDSANLKESFSDEQTRLEAYAEILQSYDQVQDQGDGIRSFVGIILNLMLESYQLFLLDEPESFLHPPQAKIIGEVIGQMASNRKQVFISTHSRDVVQGLVETCPNRVKIVRITRRENTNFFSILENETVSNIWKDPLLRYSAIMDSMFHQSVVLCESDSDCKMYSIIFAHYKERQNSFLQTQFIHCGGKHRMHDVAKTLSDLGMTYRIVLDFDVLNNESILSRIVEACEGKWENVRDDYHIINTQVNNGRMQDVSRKKLEQLIAKKNTEFLQQSEIDLLRDALKSKNPWENAKQMGELALPRGNASEAYQKLSKYLKSLGIFIVPSGELESFVPEVGGHGPKWVNSVLEQYPDLSNDVYKNILDFIKTWEL</sequence>
<dbReference type="InterPro" id="IPR051396">
    <property type="entry name" value="Bact_Antivir_Def_Nuclease"/>
</dbReference>
<dbReference type="Gene3D" id="3.40.50.300">
    <property type="entry name" value="P-loop containing nucleotide triphosphate hydrolases"/>
    <property type="match status" value="1"/>
</dbReference>
<evidence type="ECO:0000313" key="3">
    <source>
        <dbReference type="EMBL" id="KFI74515.1"/>
    </source>
</evidence>
<dbReference type="PANTHER" id="PTHR43581:SF4">
    <property type="entry name" value="ATP_GTP PHOSPHATASE"/>
    <property type="match status" value="1"/>
</dbReference>
<feature type="domain" description="ATPase AAA-type core" evidence="1">
    <location>
        <begin position="23"/>
        <end position="274"/>
    </location>
</feature>
<evidence type="ECO:0000259" key="1">
    <source>
        <dbReference type="Pfam" id="PF13304"/>
    </source>
</evidence>
<dbReference type="GO" id="GO:0005524">
    <property type="term" value="F:ATP binding"/>
    <property type="evidence" value="ECO:0007669"/>
    <property type="project" value="InterPro"/>
</dbReference>
<organism evidence="3 4">
    <name type="scientific">Bifidobacterium mongoliense DSM 21395</name>
    <dbReference type="NCBI Taxonomy" id="1437603"/>
    <lineage>
        <taxon>Bacteria</taxon>
        <taxon>Bacillati</taxon>
        <taxon>Actinomycetota</taxon>
        <taxon>Actinomycetes</taxon>
        <taxon>Bifidobacteriales</taxon>
        <taxon>Bifidobacteriaceae</taxon>
        <taxon>Bifidobacterium</taxon>
    </lineage>
</organism>
<dbReference type="CDD" id="cd00267">
    <property type="entry name" value="ABC_ATPase"/>
    <property type="match status" value="1"/>
</dbReference>
<evidence type="ECO:0000313" key="4">
    <source>
        <dbReference type="Proteomes" id="UP000029082"/>
    </source>
</evidence>
<reference evidence="3 4" key="1">
    <citation type="submission" date="2014-03" db="EMBL/GenBank/DDBJ databases">
        <title>Genomics of Bifidobacteria.</title>
        <authorList>
            <person name="Ventura M."/>
            <person name="Milani C."/>
            <person name="Lugli G.A."/>
        </authorList>
    </citation>
    <scope>NUCLEOTIDE SEQUENCE [LARGE SCALE GENOMIC DNA]</scope>
    <source>
        <strain evidence="3 4">DSM 21395</strain>
    </source>
</reference>
<dbReference type="SUPFAM" id="SSF52540">
    <property type="entry name" value="P-loop containing nucleoside triphosphate hydrolases"/>
    <property type="match status" value="1"/>
</dbReference>
<dbReference type="InterPro" id="IPR003959">
    <property type="entry name" value="ATPase_AAA_core"/>
</dbReference>